<evidence type="ECO:0000256" key="10">
    <source>
        <dbReference type="SAM" id="Phobius"/>
    </source>
</evidence>
<dbReference type="InterPro" id="IPR011622">
    <property type="entry name" value="7TMR_DISM_rcpt_extracell_dom2"/>
</dbReference>
<dbReference type="PANTHER" id="PTHR44936:SF9">
    <property type="entry name" value="SENSOR PROTEIN CREC"/>
    <property type="match status" value="1"/>
</dbReference>
<keyword evidence="10" id="KW-0812">Transmembrane</keyword>
<dbReference type="CDD" id="cd00082">
    <property type="entry name" value="HisKA"/>
    <property type="match status" value="1"/>
</dbReference>
<sequence>MARQPGHRRWNGGLPAILAVLCLLLPALALAEPAPLVLRGDAPSFPLDGRMTAHAGDDGSAPVDEIVRRPFSADFPAITTGTIWFRFQVERAAGQPAEWLLAFGEPDMDDVRVYVPDGTGGLAETRLGRSIPNRELDTASRLHVARLILPEGQPVTVHLRLSSRHKIRMEEAALWRPAALVHEEARRSAVYGLHMGTLLVLAVVSGLFGAWLRDGPMLAYTLYVATILCRGLVHTGIAPLIFSAAGRDTNYLLSGIGLVGGGAALLLLWDRILDLRRTAPGLHRLFMGGAGLIGLGLLLVLHPAFHLIVLPVQVLTAAGGLVGMSLAAMRAMRRRGEVVTRIYLLAFLPVVIAWVVEVAARMTALVPADLGRSIDIGASILHVALLCGALGYRLHLIQRARLQAELALAGEQLTRQRLRTFFDMVAHEFKTPLAIIDSAVQVVELDLGRVPPAVSQRFLAIRRAVRRLVKLIETCLAGERDMSLALRLQPMAPADLLERVVERNRDPDHAEMIVTTADLPERCVADAELLGIALDALIDNARRYGPADQPVEIRARGAGGRLELVVADRGPGVAAAEIDRIFEKYYRGSGAMGIPGTGLGLHLVKAVAEMHGGSVCCRPRDGGGAEFAVAVPVTA</sequence>
<gene>
    <name evidence="12" type="ORF">H261_09382</name>
</gene>
<dbReference type="RefSeq" id="WP_008616755.1">
    <property type="nucleotide sequence ID" value="NZ_AONQ01000020.1"/>
</dbReference>
<keyword evidence="8" id="KW-0902">Two-component regulatory system</keyword>
<evidence type="ECO:0000259" key="11">
    <source>
        <dbReference type="PROSITE" id="PS50109"/>
    </source>
</evidence>
<dbReference type="PANTHER" id="PTHR44936">
    <property type="entry name" value="SENSOR PROTEIN CREC"/>
    <property type="match status" value="1"/>
</dbReference>
<comment type="caution">
    <text evidence="12">The sequence shown here is derived from an EMBL/GenBank/DDBJ whole genome shotgun (WGS) entry which is preliminary data.</text>
</comment>
<keyword evidence="10" id="KW-0472">Membrane</keyword>
<feature type="domain" description="Histidine kinase" evidence="11">
    <location>
        <begin position="424"/>
        <end position="635"/>
    </location>
</feature>
<dbReference type="OrthoDB" id="9806130at2"/>
<dbReference type="PATRIC" id="fig|1244869.3.peg.1896"/>
<feature type="transmembrane region" description="Helical" evidence="10">
    <location>
        <begin position="219"/>
        <end position="245"/>
    </location>
</feature>
<dbReference type="Gene3D" id="3.30.565.10">
    <property type="entry name" value="Histidine kinase-like ATPase, C-terminal domain"/>
    <property type="match status" value="1"/>
</dbReference>
<dbReference type="SUPFAM" id="SSF47384">
    <property type="entry name" value="Homodimeric domain of signal transducing histidine kinase"/>
    <property type="match status" value="1"/>
</dbReference>
<feature type="transmembrane region" description="Helical" evidence="10">
    <location>
        <begin position="307"/>
        <end position="326"/>
    </location>
</feature>
<dbReference type="SMART" id="SM00388">
    <property type="entry name" value="HisKA"/>
    <property type="match status" value="1"/>
</dbReference>
<evidence type="ECO:0000313" key="12">
    <source>
        <dbReference type="EMBL" id="EME70260.1"/>
    </source>
</evidence>
<dbReference type="InterPro" id="IPR005467">
    <property type="entry name" value="His_kinase_dom"/>
</dbReference>
<dbReference type="AlphaFoldDB" id="M2Z7G4"/>
<proteinExistence type="predicted"/>
<dbReference type="GO" id="GO:0000155">
    <property type="term" value="F:phosphorelay sensor kinase activity"/>
    <property type="evidence" value="ECO:0007669"/>
    <property type="project" value="InterPro"/>
</dbReference>
<keyword evidence="9" id="KW-0843">Virulence</keyword>
<feature type="transmembrane region" description="Helical" evidence="10">
    <location>
        <begin position="376"/>
        <end position="394"/>
    </location>
</feature>
<dbReference type="GO" id="GO:0005886">
    <property type="term" value="C:plasma membrane"/>
    <property type="evidence" value="ECO:0007669"/>
    <property type="project" value="UniProtKB-SubCell"/>
</dbReference>
<name>M2Z7G4_9PROT</name>
<organism evidence="12 13">
    <name type="scientific">Paramagnetospirillum caucaseum</name>
    <dbReference type="NCBI Taxonomy" id="1244869"/>
    <lineage>
        <taxon>Bacteria</taxon>
        <taxon>Pseudomonadati</taxon>
        <taxon>Pseudomonadota</taxon>
        <taxon>Alphaproteobacteria</taxon>
        <taxon>Rhodospirillales</taxon>
        <taxon>Magnetospirillaceae</taxon>
        <taxon>Paramagnetospirillum</taxon>
    </lineage>
</organism>
<feature type="transmembrane region" description="Helical" evidence="10">
    <location>
        <begin position="191"/>
        <end position="212"/>
    </location>
</feature>
<dbReference type="EC" id="2.7.13.3" evidence="3"/>
<dbReference type="Pfam" id="PF07695">
    <property type="entry name" value="7TMR-DISM_7TM"/>
    <property type="match status" value="1"/>
</dbReference>
<dbReference type="EMBL" id="AONQ01000020">
    <property type="protein sequence ID" value="EME70260.1"/>
    <property type="molecule type" value="Genomic_DNA"/>
</dbReference>
<keyword evidence="5" id="KW-0597">Phosphoprotein</keyword>
<dbReference type="InterPro" id="IPR036097">
    <property type="entry name" value="HisK_dim/P_sf"/>
</dbReference>
<dbReference type="Pfam" id="PF07696">
    <property type="entry name" value="7TMR-DISMED2"/>
    <property type="match status" value="1"/>
</dbReference>
<evidence type="ECO:0000256" key="8">
    <source>
        <dbReference type="ARBA" id="ARBA00023012"/>
    </source>
</evidence>
<dbReference type="SMART" id="SM00387">
    <property type="entry name" value="HATPase_c"/>
    <property type="match status" value="1"/>
</dbReference>
<evidence type="ECO:0000256" key="5">
    <source>
        <dbReference type="ARBA" id="ARBA00022553"/>
    </source>
</evidence>
<dbReference type="InterPro" id="IPR003661">
    <property type="entry name" value="HisK_dim/P_dom"/>
</dbReference>
<dbReference type="STRING" id="1244869.H261_09382"/>
<dbReference type="SUPFAM" id="SSF55874">
    <property type="entry name" value="ATPase domain of HSP90 chaperone/DNA topoisomerase II/histidine kinase"/>
    <property type="match status" value="1"/>
</dbReference>
<evidence type="ECO:0000256" key="2">
    <source>
        <dbReference type="ARBA" id="ARBA00004651"/>
    </source>
</evidence>
<reference evidence="12 13" key="1">
    <citation type="journal article" date="2014" name="Genome Announc.">
        <title>Draft Genome Sequence of Magnetospirillum sp. Strain SO-1, a Freshwater Magnetotactic Bacterium Isolated from the Ol'khovka River, Russia.</title>
        <authorList>
            <person name="Grouzdev D.S."/>
            <person name="Dziuba M.V."/>
            <person name="Sukhacheva M.S."/>
            <person name="Mardanov A.V."/>
            <person name="Beletskiy A.V."/>
            <person name="Kuznetsov B.B."/>
            <person name="Skryabin K.G."/>
        </authorList>
    </citation>
    <scope>NUCLEOTIDE SEQUENCE [LARGE SCALE GENOMIC DNA]</scope>
    <source>
        <strain evidence="12 13">SO-1</strain>
    </source>
</reference>
<dbReference type="InterPro" id="IPR036890">
    <property type="entry name" value="HATPase_C_sf"/>
</dbReference>
<keyword evidence="4" id="KW-1003">Cell membrane</keyword>
<dbReference type="InterPro" id="IPR004358">
    <property type="entry name" value="Sig_transdc_His_kin-like_C"/>
</dbReference>
<dbReference type="Pfam" id="PF00512">
    <property type="entry name" value="HisKA"/>
    <property type="match status" value="1"/>
</dbReference>
<dbReference type="PRINTS" id="PR00344">
    <property type="entry name" value="BCTRLSENSOR"/>
</dbReference>
<protein>
    <recommendedName>
        <fullName evidence="3">histidine kinase</fullName>
        <ecNumber evidence="3">2.7.13.3</ecNumber>
    </recommendedName>
</protein>
<dbReference type="PROSITE" id="PS50109">
    <property type="entry name" value="HIS_KIN"/>
    <property type="match status" value="1"/>
</dbReference>
<keyword evidence="7 12" id="KW-0418">Kinase</keyword>
<dbReference type="Proteomes" id="UP000011744">
    <property type="component" value="Unassembled WGS sequence"/>
</dbReference>
<comment type="catalytic activity">
    <reaction evidence="1">
        <text>ATP + protein L-histidine = ADP + protein N-phospho-L-histidine.</text>
        <dbReference type="EC" id="2.7.13.3"/>
    </reaction>
</comment>
<dbReference type="InterPro" id="IPR003594">
    <property type="entry name" value="HATPase_dom"/>
</dbReference>
<dbReference type="eggNOG" id="COG2205">
    <property type="taxonomic scope" value="Bacteria"/>
</dbReference>
<evidence type="ECO:0000256" key="1">
    <source>
        <dbReference type="ARBA" id="ARBA00000085"/>
    </source>
</evidence>
<evidence type="ECO:0000256" key="7">
    <source>
        <dbReference type="ARBA" id="ARBA00022777"/>
    </source>
</evidence>
<feature type="transmembrane region" description="Helical" evidence="10">
    <location>
        <begin position="338"/>
        <end position="356"/>
    </location>
</feature>
<keyword evidence="6" id="KW-0808">Transferase</keyword>
<evidence type="ECO:0000256" key="4">
    <source>
        <dbReference type="ARBA" id="ARBA00022475"/>
    </source>
</evidence>
<comment type="subcellular location">
    <subcellularLocation>
        <location evidence="2">Cell membrane</location>
        <topology evidence="2">Multi-pass membrane protein</topology>
    </subcellularLocation>
</comment>
<dbReference type="Gene3D" id="2.60.40.2380">
    <property type="match status" value="1"/>
</dbReference>
<evidence type="ECO:0000256" key="9">
    <source>
        <dbReference type="ARBA" id="ARBA00023026"/>
    </source>
</evidence>
<dbReference type="InterPro" id="IPR050980">
    <property type="entry name" value="2C_sensor_his_kinase"/>
</dbReference>
<feature type="transmembrane region" description="Helical" evidence="10">
    <location>
        <begin position="251"/>
        <end position="269"/>
    </location>
</feature>
<dbReference type="Pfam" id="PF02518">
    <property type="entry name" value="HATPase_c"/>
    <property type="match status" value="1"/>
</dbReference>
<keyword evidence="10" id="KW-1133">Transmembrane helix</keyword>
<evidence type="ECO:0000313" key="13">
    <source>
        <dbReference type="Proteomes" id="UP000011744"/>
    </source>
</evidence>
<feature type="transmembrane region" description="Helical" evidence="10">
    <location>
        <begin position="281"/>
        <end position="301"/>
    </location>
</feature>
<keyword evidence="13" id="KW-1185">Reference proteome</keyword>
<dbReference type="Gene3D" id="1.10.287.130">
    <property type="match status" value="1"/>
</dbReference>
<dbReference type="InterPro" id="IPR011623">
    <property type="entry name" value="7TMR_DISM_rcpt_extracell_dom1"/>
</dbReference>
<dbReference type="CDD" id="cd00075">
    <property type="entry name" value="HATPase"/>
    <property type="match status" value="1"/>
</dbReference>
<evidence type="ECO:0000256" key="3">
    <source>
        <dbReference type="ARBA" id="ARBA00012438"/>
    </source>
</evidence>
<accession>M2Z7G4</accession>
<evidence type="ECO:0000256" key="6">
    <source>
        <dbReference type="ARBA" id="ARBA00022679"/>
    </source>
</evidence>